<feature type="domain" description="F-box" evidence="1">
    <location>
        <begin position="336"/>
        <end position="376"/>
    </location>
</feature>
<evidence type="ECO:0000313" key="2">
    <source>
        <dbReference type="EMBL" id="KAK1649469.1"/>
    </source>
</evidence>
<dbReference type="InterPro" id="IPR036047">
    <property type="entry name" value="F-box-like_dom_sf"/>
</dbReference>
<dbReference type="SUPFAM" id="SSF81383">
    <property type="entry name" value="F-box domain"/>
    <property type="match status" value="6"/>
</dbReference>
<feature type="domain" description="F-box" evidence="1">
    <location>
        <begin position="1008"/>
        <end position="1048"/>
    </location>
</feature>
<dbReference type="PANTHER" id="PTHR35546">
    <property type="entry name" value="F-BOX PROTEIN INTERACTION DOMAIN PROTEIN-RELATED"/>
    <property type="match status" value="1"/>
</dbReference>
<gene>
    <name evidence="2" type="ORF">QYE76_067274</name>
</gene>
<feature type="domain" description="F-box" evidence="1">
    <location>
        <begin position="560"/>
        <end position="600"/>
    </location>
</feature>
<dbReference type="Proteomes" id="UP001231189">
    <property type="component" value="Unassembled WGS sequence"/>
</dbReference>
<dbReference type="SMART" id="SM00256">
    <property type="entry name" value="FBOX"/>
    <property type="match status" value="6"/>
</dbReference>
<feature type="domain" description="F-box" evidence="1">
    <location>
        <begin position="112"/>
        <end position="152"/>
    </location>
</feature>
<reference evidence="2" key="1">
    <citation type="submission" date="2023-07" db="EMBL/GenBank/DDBJ databases">
        <title>A chromosome-level genome assembly of Lolium multiflorum.</title>
        <authorList>
            <person name="Chen Y."/>
            <person name="Copetti D."/>
            <person name="Kolliker R."/>
            <person name="Studer B."/>
        </authorList>
    </citation>
    <scope>NUCLEOTIDE SEQUENCE</scope>
    <source>
        <strain evidence="2">02402/16</strain>
        <tissue evidence="2">Leaf</tissue>
    </source>
</reference>
<proteinExistence type="predicted"/>
<dbReference type="CDD" id="cd22157">
    <property type="entry name" value="F-box_AtFBW1-like"/>
    <property type="match status" value="6"/>
</dbReference>
<keyword evidence="3" id="KW-1185">Reference proteome</keyword>
<protein>
    <recommendedName>
        <fullName evidence="1">F-box domain-containing protein</fullName>
    </recommendedName>
</protein>
<name>A0AAD8SCI5_LOLMU</name>
<comment type="caution">
    <text evidence="2">The sequence shown here is derived from an EMBL/GenBank/DDBJ whole genome shotgun (WGS) entry which is preliminary data.</text>
</comment>
<evidence type="ECO:0000259" key="1">
    <source>
        <dbReference type="SMART" id="SM00256"/>
    </source>
</evidence>
<organism evidence="2 3">
    <name type="scientific">Lolium multiflorum</name>
    <name type="common">Italian ryegrass</name>
    <name type="synonym">Lolium perenne subsp. multiflorum</name>
    <dbReference type="NCBI Taxonomy" id="4521"/>
    <lineage>
        <taxon>Eukaryota</taxon>
        <taxon>Viridiplantae</taxon>
        <taxon>Streptophyta</taxon>
        <taxon>Embryophyta</taxon>
        <taxon>Tracheophyta</taxon>
        <taxon>Spermatophyta</taxon>
        <taxon>Magnoliopsida</taxon>
        <taxon>Liliopsida</taxon>
        <taxon>Poales</taxon>
        <taxon>Poaceae</taxon>
        <taxon>BOP clade</taxon>
        <taxon>Pooideae</taxon>
        <taxon>Poodae</taxon>
        <taxon>Poeae</taxon>
        <taxon>Poeae Chloroplast Group 2 (Poeae type)</taxon>
        <taxon>Loliodinae</taxon>
        <taxon>Loliinae</taxon>
        <taxon>Lolium</taxon>
    </lineage>
</organism>
<accession>A0AAD8SCI5</accession>
<dbReference type="InterPro" id="IPR001810">
    <property type="entry name" value="F-box_dom"/>
</dbReference>
<dbReference type="Gene3D" id="1.20.1280.50">
    <property type="match status" value="6"/>
</dbReference>
<dbReference type="Pfam" id="PF00646">
    <property type="entry name" value="F-box"/>
    <property type="match status" value="6"/>
</dbReference>
<feature type="domain" description="F-box" evidence="1">
    <location>
        <begin position="1232"/>
        <end position="1272"/>
    </location>
</feature>
<evidence type="ECO:0000313" key="3">
    <source>
        <dbReference type="Proteomes" id="UP001231189"/>
    </source>
</evidence>
<dbReference type="PANTHER" id="PTHR35546:SF50">
    <property type="entry name" value="F-BOX DOMAIN-CONTAINING PROTEIN"/>
    <property type="match status" value="1"/>
</dbReference>
<sequence length="1442" mass="164644">MMPRQRLDTHLKRHSDLYGTRDGISTRESCLGFDPAITSHFYVFEFVENGDQKMDDYMDDSDRHVKGKVQFIHELGDGTVEPYIQYAPLYSESLADGNSEDISTQQNPAGKLTEDPLIEILSRMPYKSLCRFKCVSRRWRSIISHPDHRKVLAQYHLQALAGFFYRSCNHDYYPSLLVRNFTAVSVGGRPHIQPSLPFLPKCEHFSILDSCNGLLLVCCYQSTDPASFNYIVCNPATEKWVVLPGWFSKTRTACLGFDPAITSHFYVFEFVEHGDIKMDDYMDDSDRHVKGKVQFIHELGDGTVEPYIQYAPLYSESLADGNSEDISTQQNPAGKLTEDPLIEILSRMPYKSLCRFKCVSRRWRSIISHPDHRKVLAQYHLQALAGFFYRSCNHDYYPSLLVRNFTAVSVGGRPHIQPSLPFLPKCEHFSILDSCNGLLLVCCYQSTDPASFNYIVCNPATEKWVVLPGWFSKTRTACLGFDPAITSHFYVFEFVEHGDIKMDDYMDDSDRHVKGKVQFIHELGDGTVEPYIQYAPLYSESLADGNSEDISTQQNPAGKLTEDPLIEILSRMPYKSLCRFKCVSRRWRSIISHPDHRKVLAQYHLQALAGFFYRSCNHDYYPSLLVRNFTAVSVGGRPHIQPSLPFLPKCEHFSILDSCNGLLLVCCYQSTDPASFNYIVCNPATEKWVVLPGWFSKTRTACLGFDPAITSHFYVFEFVEHGDLKMDDYMDDSDRHVKGKVQFIHELGDGTVEPYIQYAPLYSESLADGNSEDISTQQNPAGKLTEDPLIEILSRMPYKSLCRFKCVSRRWRSIISHPDHRKVLAQYHLQALAGFFYRSCNHDYYPSLLVRNFTAVSVGGRPHIQPSLPFLPKCEHFSILDSCNGLLLVCCYQSTDPASFNYIVCNPATEKWVVLPGWFSKTRTACLGFDPAITSHFYVFEFVEHGDLKMDDYMDDSDRHVKGKVQFIHELGDGTVEPYIQYAPLYSESLADGNSEDISTQQNPAGKLTEDPLIEILSRMPYKSLCRFKCVSRRWRSIISHPDHRKVLAQYHLQALAGFFYRSCNHDYYPSLLVRNFTAVSVGGRPHIQPSLPFLPKCEHFSILDSCNGLLLVCCYQSTDPASFNYIVCNPATEKWVVLPGWFSKTRTACLGFDPAITSHFYVFEFVEHGDIKMDDYMDDSDRHVKGKVQFIHELGDGTVEPYIQYAPLYSESLADGNSEDISTQQNPAGKLTEDPLIEILSRMPYKSLCRFKCVSRRWRSIISHPDHRKVLAQYHLQALAGFFYRSCNHDYYPSLLVRNFTAVSVGGRPHIQPSLPFLPKCEHFSILDSCNGLLLVCCYQSTDPASFNYIVCNPATEKWVVLPGWFSKTRTACLGFDPAITSHFYVFEFVEHGDLKMDDYMDDSDRHVKGKVQFIHELGDGTVEPYIQYAPLYSESLADGY</sequence>
<dbReference type="InterPro" id="IPR055290">
    <property type="entry name" value="At3g26010-like"/>
</dbReference>
<dbReference type="EMBL" id="JAUUTY010000004">
    <property type="protein sequence ID" value="KAK1649469.1"/>
    <property type="molecule type" value="Genomic_DNA"/>
</dbReference>
<feature type="domain" description="F-box" evidence="1">
    <location>
        <begin position="784"/>
        <end position="824"/>
    </location>
</feature>